<dbReference type="PROSITE" id="PS01230">
    <property type="entry name" value="TRMA_1"/>
    <property type="match status" value="1"/>
</dbReference>
<keyword evidence="3 5" id="KW-0949">S-adenosyl-L-methionine</keyword>
<dbReference type="EMBL" id="HBER01051551">
    <property type="protein sequence ID" value="CAD8550458.1"/>
    <property type="molecule type" value="Transcribed_RNA"/>
</dbReference>
<comment type="similarity">
    <text evidence="5">Belongs to the class I-like SAM-binding methyltransferase superfamily. RNA M5U methyltransferase family.</text>
</comment>
<dbReference type="GO" id="GO:0030697">
    <property type="term" value="F:tRNA (uracil(54)-C5)-methyltransferase activity, S-adenosyl methionine-dependent"/>
    <property type="evidence" value="ECO:0007669"/>
    <property type="project" value="InterPro"/>
</dbReference>
<dbReference type="GO" id="GO:0032259">
    <property type="term" value="P:methylation"/>
    <property type="evidence" value="ECO:0007669"/>
    <property type="project" value="UniProtKB-KW"/>
</dbReference>
<dbReference type="InterPro" id="IPR030390">
    <property type="entry name" value="MeTrfase_TrmA_AS"/>
</dbReference>
<dbReference type="InterPro" id="IPR010280">
    <property type="entry name" value="U5_MeTrfase_fam"/>
</dbReference>
<dbReference type="CDD" id="cd02440">
    <property type="entry name" value="AdoMet_MTases"/>
    <property type="match status" value="1"/>
</dbReference>
<reference evidence="7" key="1">
    <citation type="submission" date="2021-01" db="EMBL/GenBank/DDBJ databases">
        <authorList>
            <person name="Corre E."/>
            <person name="Pelletier E."/>
            <person name="Niang G."/>
            <person name="Scheremetjew M."/>
            <person name="Finn R."/>
            <person name="Kale V."/>
            <person name="Holt S."/>
            <person name="Cochrane G."/>
            <person name="Meng A."/>
            <person name="Brown T."/>
            <person name="Cohen L."/>
        </authorList>
    </citation>
    <scope>NUCLEOTIDE SEQUENCE</scope>
    <source>
        <strain evidence="7">RCC1130</strain>
    </source>
</reference>
<keyword evidence="1 5" id="KW-0489">Methyltransferase</keyword>
<feature type="binding site" evidence="5">
    <location>
        <position position="241"/>
    </location>
    <ligand>
        <name>S-adenosyl-L-methionine</name>
        <dbReference type="ChEBI" id="CHEBI:59789"/>
    </ligand>
</feature>
<keyword evidence="4" id="KW-0819">tRNA processing</keyword>
<dbReference type="GO" id="GO:0008033">
    <property type="term" value="P:tRNA processing"/>
    <property type="evidence" value="ECO:0007669"/>
    <property type="project" value="UniProtKB-KW"/>
</dbReference>
<keyword evidence="2 5" id="KW-0808">Transferase</keyword>
<dbReference type="InterPro" id="IPR029063">
    <property type="entry name" value="SAM-dependent_MTases_sf"/>
</dbReference>
<evidence type="ECO:0000256" key="2">
    <source>
        <dbReference type="ARBA" id="ARBA00022679"/>
    </source>
</evidence>
<dbReference type="SUPFAM" id="SSF53335">
    <property type="entry name" value="S-adenosyl-L-methionine-dependent methyltransferases"/>
    <property type="match status" value="1"/>
</dbReference>
<comment type="caution">
    <text evidence="5">Lacks conserved residue(s) required for the propagation of feature annotation.</text>
</comment>
<feature type="binding site" evidence="5">
    <location>
        <position position="340"/>
    </location>
    <ligand>
        <name>S-adenosyl-L-methionine</name>
        <dbReference type="ChEBI" id="CHEBI:59789"/>
    </ligand>
</feature>
<name>A0A7S0JH67_9EUKA</name>
<dbReference type="GO" id="GO:0000049">
    <property type="term" value="F:tRNA binding"/>
    <property type="evidence" value="ECO:0007669"/>
    <property type="project" value="TreeGrafter"/>
</dbReference>
<organism evidence="7">
    <name type="scientific">Calcidiscus leptoporus</name>
    <dbReference type="NCBI Taxonomy" id="127549"/>
    <lineage>
        <taxon>Eukaryota</taxon>
        <taxon>Haptista</taxon>
        <taxon>Haptophyta</taxon>
        <taxon>Prymnesiophyceae</taxon>
        <taxon>Coccolithales</taxon>
        <taxon>Calcidiscaceae</taxon>
        <taxon>Calcidiscus</taxon>
    </lineage>
</organism>
<evidence type="ECO:0000256" key="3">
    <source>
        <dbReference type="ARBA" id="ARBA00022691"/>
    </source>
</evidence>
<feature type="active site" description="Nucleophile" evidence="5">
    <location>
        <position position="365"/>
    </location>
</feature>
<dbReference type="GO" id="GO:0019843">
    <property type="term" value="F:rRNA binding"/>
    <property type="evidence" value="ECO:0007669"/>
    <property type="project" value="TreeGrafter"/>
</dbReference>
<dbReference type="PANTHER" id="PTHR47790:SF2">
    <property type="entry name" value="TRNA_TMRNA (URACIL-C(5))-METHYLTRANSFERASE"/>
    <property type="match status" value="1"/>
</dbReference>
<feature type="binding site" evidence="5">
    <location>
        <position position="262"/>
    </location>
    <ligand>
        <name>S-adenosyl-L-methionine</name>
        <dbReference type="ChEBI" id="CHEBI:59789"/>
    </ligand>
</feature>
<dbReference type="Pfam" id="PF05958">
    <property type="entry name" value="tRNA_U5-meth_tr"/>
    <property type="match status" value="2"/>
</dbReference>
<evidence type="ECO:0000313" key="7">
    <source>
        <dbReference type="EMBL" id="CAD8550458.1"/>
    </source>
</evidence>
<protein>
    <recommendedName>
        <fullName evidence="8">tRNA(Phe) (4-demethylwyosine(37)-C(7)) aminocarboxypropyltransferase</fullName>
    </recommendedName>
</protein>
<dbReference type="InterPro" id="IPR030391">
    <property type="entry name" value="MeTrfase_TrmA_CS"/>
</dbReference>
<dbReference type="Gene3D" id="3.40.50.150">
    <property type="entry name" value="Vaccinia Virus protein VP39"/>
    <property type="match status" value="1"/>
</dbReference>
<evidence type="ECO:0000256" key="6">
    <source>
        <dbReference type="PROSITE-ProRule" id="PRU10015"/>
    </source>
</evidence>
<evidence type="ECO:0000256" key="5">
    <source>
        <dbReference type="PROSITE-ProRule" id="PRU01024"/>
    </source>
</evidence>
<evidence type="ECO:0000256" key="1">
    <source>
        <dbReference type="ARBA" id="ARBA00022603"/>
    </source>
</evidence>
<dbReference type="PROSITE" id="PS01231">
    <property type="entry name" value="TRMA_2"/>
    <property type="match status" value="1"/>
</dbReference>
<evidence type="ECO:0008006" key="8">
    <source>
        <dbReference type="Google" id="ProtNLM"/>
    </source>
</evidence>
<proteinExistence type="inferred from homology"/>
<dbReference type="PANTHER" id="PTHR47790">
    <property type="entry name" value="TRNA/TMRNA (URACIL-C(5))-METHYLTRANSFERASE"/>
    <property type="match status" value="1"/>
</dbReference>
<accession>A0A7S0JH67</accession>
<dbReference type="InterPro" id="IPR011869">
    <property type="entry name" value="TrmA_MeTrfase"/>
</dbReference>
<feature type="active site" evidence="6">
    <location>
        <position position="365"/>
    </location>
</feature>
<gene>
    <name evidence="7" type="ORF">CLEP1334_LOCUS25748</name>
</gene>
<evidence type="ECO:0000256" key="4">
    <source>
        <dbReference type="ARBA" id="ARBA00022694"/>
    </source>
</evidence>
<sequence>MRSTARADAGPSMPSLSWISYAPERYEFELCEKKKRMHVLFASYLRQDIQFDVFASSPKHFRQRARFAVARFGEELSLALFDRGTPSVAVNNFPIASLAINELMVPLMAAINASAVLSEGLAAVHFLSTQSSDMLVSLIYASPLHDEWRQAAEQLRHELGIPAVLGRAKGVCTAVDRDWVSERLRLADGRELNYRQIEGSFSNPSAAMCEHTLNFLCNCAGHISKACALANGALPSLLELYCGNGNHTLALAPYFGRILAVEIDPRLCAAAEFNLSNHGVTQCTVLCAASAKACRRLLRGVVRADHEESGASECGASASELPEDAWLRFGRWRTDAVLVDPPRCGLDELTLRLVSRFAHILYISCNPKALLANMDSMLGRSHEIEHFAIFDHFPYTPHLECGVYLRRKTAL</sequence>
<dbReference type="Gene3D" id="2.40.50.1070">
    <property type="match status" value="1"/>
</dbReference>
<dbReference type="GO" id="GO:0009451">
    <property type="term" value="P:RNA modification"/>
    <property type="evidence" value="ECO:0007669"/>
    <property type="project" value="UniProtKB-ARBA"/>
</dbReference>
<dbReference type="AlphaFoldDB" id="A0A7S0JH67"/>
<dbReference type="GO" id="GO:0005829">
    <property type="term" value="C:cytosol"/>
    <property type="evidence" value="ECO:0007669"/>
    <property type="project" value="TreeGrafter"/>
</dbReference>
<dbReference type="PROSITE" id="PS51687">
    <property type="entry name" value="SAM_MT_RNA_M5U"/>
    <property type="match status" value="1"/>
</dbReference>